<proteinExistence type="predicted"/>
<protein>
    <submittedName>
        <fullName evidence="2">Uncharacterized protein</fullName>
    </submittedName>
</protein>
<feature type="non-terminal residue" evidence="2">
    <location>
        <position position="173"/>
    </location>
</feature>
<dbReference type="PhylomeDB" id="K6V0K5"/>
<feature type="compositionally biased region" description="Low complexity" evidence="1">
    <location>
        <begin position="10"/>
        <end position="23"/>
    </location>
</feature>
<accession>K6V0K5</accession>
<dbReference type="RefSeq" id="XP_004228082.1">
    <property type="nucleotide sequence ID" value="XM_004228034.1"/>
</dbReference>
<gene>
    <name evidence="2" type="ORF">PCYB_006130</name>
</gene>
<dbReference type="VEuPathDB" id="PlasmoDB:PCYB_006130"/>
<name>K6V0K5_PLACD</name>
<feature type="compositionally biased region" description="Basic and acidic residues" evidence="1">
    <location>
        <begin position="24"/>
        <end position="58"/>
    </location>
</feature>
<dbReference type="GeneID" id="14696406"/>
<reference evidence="2 3" key="1">
    <citation type="journal article" date="2012" name="Nat. Genet.">
        <title>Plasmodium cynomolgi genome sequences provide insight into Plasmodium vivax and the monkey malaria clade.</title>
        <authorList>
            <person name="Tachibana S."/>
            <person name="Sullivan S.A."/>
            <person name="Kawai S."/>
            <person name="Nakamura S."/>
            <person name="Kim H.R."/>
            <person name="Goto N."/>
            <person name="Arisue N."/>
            <person name="Palacpac N.M.Q."/>
            <person name="Honma H."/>
            <person name="Yagi M."/>
            <person name="Tougan T."/>
            <person name="Katakai Y."/>
            <person name="Kaneko O."/>
            <person name="Mita T."/>
            <person name="Kita K."/>
            <person name="Yasutomi Y."/>
            <person name="Sutton P.L."/>
            <person name="Shakhbatyan R."/>
            <person name="Horii T."/>
            <person name="Yasunaga T."/>
            <person name="Barnwell J.W."/>
            <person name="Escalante A.A."/>
            <person name="Carlton J.M."/>
            <person name="Tanabe K."/>
        </authorList>
    </citation>
    <scope>NUCLEOTIDE SEQUENCE [LARGE SCALE GENOMIC DNA]</scope>
    <source>
        <strain evidence="2 3">B</strain>
    </source>
</reference>
<evidence type="ECO:0000313" key="3">
    <source>
        <dbReference type="Proteomes" id="UP000006319"/>
    </source>
</evidence>
<keyword evidence="3" id="KW-1185">Reference proteome</keyword>
<evidence type="ECO:0000256" key="1">
    <source>
        <dbReference type="SAM" id="MobiDB-lite"/>
    </source>
</evidence>
<dbReference type="eggNOG" id="ENOG502T27Q">
    <property type="taxonomic scope" value="Eukaryota"/>
</dbReference>
<organism evidence="2 3">
    <name type="scientific">Plasmodium cynomolgi (strain B)</name>
    <dbReference type="NCBI Taxonomy" id="1120755"/>
    <lineage>
        <taxon>Eukaryota</taxon>
        <taxon>Sar</taxon>
        <taxon>Alveolata</taxon>
        <taxon>Apicomplexa</taxon>
        <taxon>Aconoidasida</taxon>
        <taxon>Haemosporida</taxon>
        <taxon>Plasmodiidae</taxon>
        <taxon>Plasmodium</taxon>
        <taxon>Plasmodium (Plasmodium)</taxon>
    </lineage>
</organism>
<evidence type="ECO:0000313" key="2">
    <source>
        <dbReference type="EMBL" id="GAB69864.1"/>
    </source>
</evidence>
<dbReference type="OrthoDB" id="372051at2759"/>
<sequence length="173" mass="19548">MEKKKKKKFSFQGYFKKSASSSSNEEKGNQNDHVDGDHMDGDHMGSDRVDGDRVDGDHTIERDESEVKLSSHGRTQFCKNPLGLVAYYRCTEGKHATLEDSSGCHRPASIRNYREQGADSPWMFKLKNKQLVDLENKKGEKAKANYCLKLSGKSKCYLQVESDNCLELLGGNY</sequence>
<dbReference type="Proteomes" id="UP000006319">
    <property type="component" value="Unassembled WGS sequence"/>
</dbReference>
<dbReference type="AlphaFoldDB" id="K6V0K5"/>
<dbReference type="EMBL" id="DF158009">
    <property type="protein sequence ID" value="GAB69864.1"/>
    <property type="molecule type" value="Genomic_DNA"/>
</dbReference>
<dbReference type="KEGG" id="pcy:PCYB_006130"/>
<feature type="region of interest" description="Disordered" evidence="1">
    <location>
        <begin position="1"/>
        <end position="58"/>
    </location>
</feature>